<dbReference type="GO" id="GO:0009424">
    <property type="term" value="C:bacterial-type flagellum hook"/>
    <property type="evidence" value="ECO:0007669"/>
    <property type="project" value="InterPro"/>
</dbReference>
<dbReference type="Pfam" id="PF06429">
    <property type="entry name" value="Flg_bbr_C"/>
    <property type="match status" value="1"/>
</dbReference>
<feature type="domain" description="Flagellar basal-body/hook protein C-terminal" evidence="7">
    <location>
        <begin position="406"/>
        <end position="445"/>
    </location>
</feature>
<evidence type="ECO:0000256" key="3">
    <source>
        <dbReference type="ARBA" id="ARBA00009677"/>
    </source>
</evidence>
<protein>
    <recommendedName>
        <fullName evidence="4">Flagellar hook-associated protein 1</fullName>
    </recommendedName>
</protein>
<keyword evidence="9" id="KW-0969">Cilium</keyword>
<evidence type="ECO:0000256" key="6">
    <source>
        <dbReference type="ARBA" id="ARBA00023143"/>
    </source>
</evidence>
<comment type="similarity">
    <text evidence="3">Belongs to the flagella basal body rod proteins family.</text>
</comment>
<evidence type="ECO:0000256" key="4">
    <source>
        <dbReference type="ARBA" id="ARBA00016244"/>
    </source>
</evidence>
<comment type="caution">
    <text evidence="9">The sequence shown here is derived from an EMBL/GenBank/DDBJ whole genome shotgun (WGS) entry which is preliminary data.</text>
</comment>
<dbReference type="InterPro" id="IPR053927">
    <property type="entry name" value="FlgK_helical"/>
</dbReference>
<name>A0A418WPU4_9SPHN</name>
<organism evidence="9 10">
    <name type="scientific">Sphingomonas cavernae</name>
    <dbReference type="NCBI Taxonomy" id="2320861"/>
    <lineage>
        <taxon>Bacteria</taxon>
        <taxon>Pseudomonadati</taxon>
        <taxon>Pseudomonadota</taxon>
        <taxon>Alphaproteobacteria</taxon>
        <taxon>Sphingomonadales</taxon>
        <taxon>Sphingomonadaceae</taxon>
        <taxon>Sphingomonas</taxon>
    </lineage>
</organism>
<dbReference type="NCBIfam" id="TIGR02492">
    <property type="entry name" value="flgK_ends"/>
    <property type="match status" value="1"/>
</dbReference>
<keyword evidence="6" id="KW-0975">Bacterial flagellum</keyword>
<dbReference type="InterPro" id="IPR002371">
    <property type="entry name" value="FlgK"/>
</dbReference>
<dbReference type="Pfam" id="PF22638">
    <property type="entry name" value="FlgK_D1"/>
    <property type="match status" value="1"/>
</dbReference>
<evidence type="ECO:0000313" key="9">
    <source>
        <dbReference type="EMBL" id="RJF93243.1"/>
    </source>
</evidence>
<dbReference type="PANTHER" id="PTHR30033">
    <property type="entry name" value="FLAGELLAR HOOK-ASSOCIATED PROTEIN 1"/>
    <property type="match status" value="1"/>
</dbReference>
<dbReference type="Proteomes" id="UP000286100">
    <property type="component" value="Unassembled WGS sequence"/>
</dbReference>
<reference evidence="9 10" key="1">
    <citation type="submission" date="2018-09" db="EMBL/GenBank/DDBJ databases">
        <authorList>
            <person name="Zhu H."/>
        </authorList>
    </citation>
    <scope>NUCLEOTIDE SEQUENCE [LARGE SCALE GENOMIC DNA]</scope>
    <source>
        <strain evidence="9 10">K2R01-6</strain>
    </source>
</reference>
<proteinExistence type="inferred from homology"/>
<evidence type="ECO:0000256" key="1">
    <source>
        <dbReference type="ARBA" id="ARBA00004365"/>
    </source>
</evidence>
<keyword evidence="9" id="KW-0282">Flagellum</keyword>
<sequence>MSDLLRIGAMGVSVYRNALTTVGDNVANAQSEGYSRRDIKLRETGILGAGQPFYNDKFTVGGVRVTSIERSWDAFRAADARLTNSDSAQSQTRLRWLNVTETALDDGPAGIGQRLTAFYNAADALAGDPGGAAPRRAMLAALQDVANAFHTGADGLARAAEGIATEAQTTVAAVNNELQALADVNVAIARSQPSGAGRASLEDERDRLLDSLSTKIQIDYAISGKGEATVRARGTTTPNLVAGPDAGIVMLQTAADGRLSLMVTAEGSTDPLPVMAGSMAGLVDASNAVAGRRQELDALAADFAAQLNSWSAAGTDKADNPGAAMLSGATAAALQVVMTDPDGIAAAGGGTENGNLLALQAQRGDTGPEARMSNMINILAQQLASAKTQDAALTTRRDNAFAAREEVSGVDLDREAAELIRYQQAYDASSKIIQVARETLQSILAIF</sequence>
<evidence type="ECO:0000259" key="7">
    <source>
        <dbReference type="Pfam" id="PF06429"/>
    </source>
</evidence>
<accession>A0A418WPU4</accession>
<dbReference type="OrthoDB" id="7181295at2"/>
<dbReference type="GO" id="GO:0044780">
    <property type="term" value="P:bacterial-type flagellum assembly"/>
    <property type="evidence" value="ECO:0007669"/>
    <property type="project" value="InterPro"/>
</dbReference>
<evidence type="ECO:0000256" key="2">
    <source>
        <dbReference type="ARBA" id="ARBA00004613"/>
    </source>
</evidence>
<gene>
    <name evidence="9" type="primary">flgK</name>
    <name evidence="9" type="ORF">D3876_02490</name>
</gene>
<dbReference type="SUPFAM" id="SSF64518">
    <property type="entry name" value="Phase 1 flagellin"/>
    <property type="match status" value="1"/>
</dbReference>
<keyword evidence="5" id="KW-0964">Secreted</keyword>
<evidence type="ECO:0000313" key="10">
    <source>
        <dbReference type="Proteomes" id="UP000286100"/>
    </source>
</evidence>
<dbReference type="InterPro" id="IPR010930">
    <property type="entry name" value="Flg_bb/hook_C_dom"/>
</dbReference>
<dbReference type="EMBL" id="QYUM01000002">
    <property type="protein sequence ID" value="RJF93243.1"/>
    <property type="molecule type" value="Genomic_DNA"/>
</dbReference>
<dbReference type="AlphaFoldDB" id="A0A418WPU4"/>
<evidence type="ECO:0000259" key="8">
    <source>
        <dbReference type="Pfam" id="PF22638"/>
    </source>
</evidence>
<dbReference type="GO" id="GO:0005576">
    <property type="term" value="C:extracellular region"/>
    <property type="evidence" value="ECO:0007669"/>
    <property type="project" value="UniProtKB-SubCell"/>
</dbReference>
<feature type="domain" description="Flagellar hook-associated protein FlgK helical" evidence="8">
    <location>
        <begin position="100"/>
        <end position="325"/>
    </location>
</feature>
<dbReference type="RefSeq" id="WP_119759521.1">
    <property type="nucleotide sequence ID" value="NZ_QYUM01000002.1"/>
</dbReference>
<comment type="subcellular location">
    <subcellularLocation>
        <location evidence="1">Bacterial flagellum</location>
    </subcellularLocation>
    <subcellularLocation>
        <location evidence="2">Secreted</location>
    </subcellularLocation>
</comment>
<dbReference type="GO" id="GO:0005198">
    <property type="term" value="F:structural molecule activity"/>
    <property type="evidence" value="ECO:0007669"/>
    <property type="project" value="InterPro"/>
</dbReference>
<keyword evidence="9" id="KW-0966">Cell projection</keyword>
<keyword evidence="10" id="KW-1185">Reference proteome</keyword>
<evidence type="ECO:0000256" key="5">
    <source>
        <dbReference type="ARBA" id="ARBA00022525"/>
    </source>
</evidence>